<sequence length="241" mass="27558">MLRIAKRIGWTLVFISANVGGLYAQSNWRNTDDDRKKAVAVDTIRQKGFTLIWINKDENFGPKLTKKLIDVHFMNYPKLVEKFNIDARKEITFVIDPDYDGIAATSGGIVRYNPAWFVKNPNDIDIVTHEVMHIVQAYPSGSGPGWLVEGIADYVREVYGVDNAAASWSLPDLKADQHYTNSYRIAARFLLWIEKNKRNGIVEKLDAALRNKSYTEELWAEYTTMSLDELWDTYAQTAISE</sequence>
<evidence type="ECO:0000313" key="2">
    <source>
        <dbReference type="Proteomes" id="UP000292855"/>
    </source>
</evidence>
<dbReference type="Proteomes" id="UP000292855">
    <property type="component" value="Unassembled WGS sequence"/>
</dbReference>
<dbReference type="RefSeq" id="WP_130143009.1">
    <property type="nucleotide sequence ID" value="NZ_SGIT01000004.1"/>
</dbReference>
<name>A0A4Q6XF20_9SPHI</name>
<dbReference type="Pfam" id="PF04450">
    <property type="entry name" value="BSP"/>
    <property type="match status" value="1"/>
</dbReference>
<dbReference type="OrthoDB" id="211588at2"/>
<evidence type="ECO:0000313" key="1">
    <source>
        <dbReference type="EMBL" id="RZF58460.1"/>
    </source>
</evidence>
<organism evidence="1 2">
    <name type="scientific">Sphingobacterium corticibacterium</name>
    <dbReference type="NCBI Taxonomy" id="2484746"/>
    <lineage>
        <taxon>Bacteria</taxon>
        <taxon>Pseudomonadati</taxon>
        <taxon>Bacteroidota</taxon>
        <taxon>Sphingobacteriia</taxon>
        <taxon>Sphingobacteriales</taxon>
        <taxon>Sphingobacteriaceae</taxon>
        <taxon>Sphingobacterium</taxon>
    </lineage>
</organism>
<protein>
    <submittedName>
        <fullName evidence="1">Secretory protein</fullName>
    </submittedName>
</protein>
<accession>A0A4Q6XF20</accession>
<dbReference type="InterPro" id="IPR007541">
    <property type="entry name" value="Uncharacterised_BSP"/>
</dbReference>
<gene>
    <name evidence="1" type="ORF">EWE74_17795</name>
</gene>
<reference evidence="1 2" key="1">
    <citation type="submission" date="2019-02" db="EMBL/GenBank/DDBJ databases">
        <authorList>
            <person name="Li Y."/>
        </authorList>
    </citation>
    <scope>NUCLEOTIDE SEQUENCE [LARGE SCALE GENOMIC DNA]</scope>
    <source>
        <strain evidence="1 2">30C10-4-7</strain>
    </source>
</reference>
<keyword evidence="2" id="KW-1185">Reference proteome</keyword>
<dbReference type="PANTHER" id="PTHR33321:SF12">
    <property type="entry name" value="PLANT BASIC SECRETORY PROTEIN (BSP) FAMILY PROTEIN"/>
    <property type="match status" value="1"/>
</dbReference>
<comment type="caution">
    <text evidence="1">The sequence shown here is derived from an EMBL/GenBank/DDBJ whole genome shotgun (WGS) entry which is preliminary data.</text>
</comment>
<dbReference type="AlphaFoldDB" id="A0A4Q6XF20"/>
<dbReference type="EMBL" id="SGIT01000004">
    <property type="protein sequence ID" value="RZF58460.1"/>
    <property type="molecule type" value="Genomic_DNA"/>
</dbReference>
<proteinExistence type="predicted"/>
<dbReference type="PANTHER" id="PTHR33321">
    <property type="match status" value="1"/>
</dbReference>